<evidence type="ECO:0000313" key="3">
    <source>
        <dbReference type="Proteomes" id="UP000012043"/>
    </source>
</evidence>
<proteinExistence type="predicted"/>
<evidence type="ECO:0000259" key="1">
    <source>
        <dbReference type="Pfam" id="PF01593"/>
    </source>
</evidence>
<dbReference type="PRINTS" id="PR00419">
    <property type="entry name" value="ADXRDTASE"/>
</dbReference>
<dbReference type="RefSeq" id="WP_008607585.1">
    <property type="nucleotide sequence ID" value="NZ_ALAB01000010.1"/>
</dbReference>
<reference evidence="2 3" key="1">
    <citation type="journal article" date="2012" name="J. Bacteriol.">
        <title>Genome Sequence of Pectin-Degrading Alishewanella aestuarii Strain B11T, Isolated from Tidal Flat Sediment.</title>
        <authorList>
            <person name="Jung J."/>
            <person name="Choi S."/>
            <person name="Chun J."/>
            <person name="Park W."/>
        </authorList>
    </citation>
    <scope>NUCLEOTIDE SEQUENCE [LARGE SCALE GENOMIC DNA]</scope>
    <source>
        <strain evidence="2 3">B11</strain>
    </source>
</reference>
<dbReference type="InterPro" id="IPR036188">
    <property type="entry name" value="FAD/NAD-bd_sf"/>
</dbReference>
<accession>J1Q4G5</accession>
<dbReference type="EMBL" id="ALAB01000010">
    <property type="protein sequence ID" value="EJI86013.1"/>
    <property type="molecule type" value="Genomic_DNA"/>
</dbReference>
<comment type="caution">
    <text evidence="2">The sequence shown here is derived from an EMBL/GenBank/DDBJ whole genome shotgun (WGS) entry which is preliminary data.</text>
</comment>
<dbReference type="Proteomes" id="UP000012043">
    <property type="component" value="Unassembled WGS sequence"/>
</dbReference>
<protein>
    <submittedName>
        <fullName evidence="2">FAD dependent oxidoreductase</fullName>
    </submittedName>
</protein>
<dbReference type="PATRIC" id="fig|1197174.4.peg.1067"/>
<keyword evidence="3" id="KW-1185">Reference proteome</keyword>
<dbReference type="Pfam" id="PF01593">
    <property type="entry name" value="Amino_oxidase"/>
    <property type="match status" value="1"/>
</dbReference>
<dbReference type="GO" id="GO:0016491">
    <property type="term" value="F:oxidoreductase activity"/>
    <property type="evidence" value="ECO:0007669"/>
    <property type="project" value="InterPro"/>
</dbReference>
<dbReference type="SUPFAM" id="SSF51905">
    <property type="entry name" value="FAD/NAD(P)-binding domain"/>
    <property type="match status" value="1"/>
</dbReference>
<dbReference type="PANTHER" id="PTHR16128">
    <property type="entry name" value="FAD/NAD(P)-BINDING OXIDOREDUCTASE FAMILY PROTEIN"/>
    <property type="match status" value="1"/>
</dbReference>
<organism evidence="2 3">
    <name type="scientific">Alishewanella aestuarii B11</name>
    <dbReference type="NCBI Taxonomy" id="1197174"/>
    <lineage>
        <taxon>Bacteria</taxon>
        <taxon>Pseudomonadati</taxon>
        <taxon>Pseudomonadota</taxon>
        <taxon>Gammaproteobacteria</taxon>
        <taxon>Alteromonadales</taxon>
        <taxon>Alteromonadaceae</taxon>
        <taxon>Alishewanella</taxon>
    </lineage>
</organism>
<dbReference type="Pfam" id="PF13450">
    <property type="entry name" value="NAD_binding_8"/>
    <property type="match status" value="1"/>
</dbReference>
<feature type="domain" description="Amine oxidase" evidence="1">
    <location>
        <begin position="102"/>
        <end position="319"/>
    </location>
</feature>
<dbReference type="Gene3D" id="3.90.660.10">
    <property type="match status" value="1"/>
</dbReference>
<dbReference type="InterPro" id="IPR002937">
    <property type="entry name" value="Amino_oxidase"/>
</dbReference>
<sequence>MTIAVVGTGIAGLACANRLQQLGKPVKLFDKARGPGGRMTSKRSAEGYLDLGAQYFTARHPAFMAQVQQWQQQGVVAPWLAAMSQFVAGKLLPSPDAQLRFVGVPAMHSPLRQLAQGLDIHYQCQLQRIWQQDHYWWLQDTTGQDYGPFSQVVLTVPPQQAAALLPAEFSTLLPQQILTPCWAVDLQLTRPSGSNVGGIFVKDPQLPLSWLCRQNSKPGRAGPEHWLLHFTAAFSQQHLEQPASFWQELAAELLARVVAQPVEVAAAICHRWRFAQIAEVAQPVPPVSLAAGLWLAGDWLRGGRVENAWLSGTEVAEQIQND</sequence>
<dbReference type="AlphaFoldDB" id="J1Q4G5"/>
<dbReference type="Gene3D" id="3.50.50.60">
    <property type="entry name" value="FAD/NAD(P)-binding domain"/>
    <property type="match status" value="1"/>
</dbReference>
<evidence type="ECO:0000313" key="2">
    <source>
        <dbReference type="EMBL" id="EJI86013.1"/>
    </source>
</evidence>
<dbReference type="PANTHER" id="PTHR16128:SF5">
    <property type="entry name" value="FAD_NAD(P)-BINDING OXIDOREDUCTASE FAMILY PROTEIN"/>
    <property type="match status" value="1"/>
</dbReference>
<name>J1Q4G5_9ALTE</name>
<gene>
    <name evidence="2" type="ORF">AEST_10950</name>
</gene>